<keyword evidence="5 12" id="KW-0862">Zinc</keyword>
<feature type="binding site" evidence="12">
    <location>
        <position position="93"/>
    </location>
    <ligand>
        <name>Zn(2+)</name>
        <dbReference type="ChEBI" id="CHEBI:29105"/>
    </ligand>
</feature>
<dbReference type="InterPro" id="IPR004446">
    <property type="entry name" value="Heptose_bisP_phosphatase"/>
</dbReference>
<evidence type="ECO:0000256" key="3">
    <source>
        <dbReference type="ARBA" id="ARBA00022723"/>
    </source>
</evidence>
<name>A0A103DX17_9BURK</name>
<evidence type="ECO:0000256" key="8">
    <source>
        <dbReference type="ARBA" id="ARBA00061616"/>
    </source>
</evidence>
<feature type="binding site" evidence="12">
    <location>
        <position position="12"/>
    </location>
    <ligand>
        <name>Mg(2+)</name>
        <dbReference type="ChEBI" id="CHEBI:18420"/>
    </ligand>
</feature>
<dbReference type="InterPro" id="IPR023214">
    <property type="entry name" value="HAD_sf"/>
</dbReference>
<evidence type="ECO:0000256" key="11">
    <source>
        <dbReference type="PIRSR" id="PIRSR004682-3"/>
    </source>
</evidence>
<feature type="site" description="Stabilizes the phosphoryl group" evidence="11">
    <location>
        <position position="112"/>
    </location>
</feature>
<dbReference type="InterPro" id="IPR006549">
    <property type="entry name" value="HAD-SF_hydro_IIIA"/>
</dbReference>
<dbReference type="GO" id="GO:0005737">
    <property type="term" value="C:cytoplasm"/>
    <property type="evidence" value="ECO:0007669"/>
    <property type="project" value="UniProtKB-SubCell"/>
</dbReference>
<comment type="similarity">
    <text evidence="8 9">Belongs to the gmhB family.</text>
</comment>
<dbReference type="CDD" id="cd07503">
    <property type="entry name" value="HAD_HisB-N"/>
    <property type="match status" value="1"/>
</dbReference>
<dbReference type="FunFam" id="3.40.50.1000:FF:000037">
    <property type="entry name" value="D,D-heptose 1,7-bisphosphate phosphatase"/>
    <property type="match status" value="1"/>
</dbReference>
<feature type="binding site" evidence="12">
    <location>
        <position position="110"/>
    </location>
    <ligand>
        <name>Zn(2+)</name>
        <dbReference type="ChEBI" id="CHEBI:29105"/>
    </ligand>
</feature>
<dbReference type="OrthoDB" id="9781367at2"/>
<gene>
    <name evidence="13" type="ORF">WS67_01750</name>
</gene>
<keyword evidence="6 9" id="KW-0119">Carbohydrate metabolism</keyword>
<feature type="site" description="Stabilizes the phosphoryl group" evidence="11">
    <location>
        <position position="54"/>
    </location>
</feature>
<dbReference type="AlphaFoldDB" id="A0A103DX17"/>
<keyword evidence="12" id="KW-0460">Magnesium</keyword>
<dbReference type="GO" id="GO:0005975">
    <property type="term" value="P:carbohydrate metabolic process"/>
    <property type="evidence" value="ECO:0007669"/>
    <property type="project" value="InterPro"/>
</dbReference>
<feature type="active site" description="Nucleophile" evidence="10">
    <location>
        <position position="12"/>
    </location>
</feature>
<reference evidence="13 14" key="1">
    <citation type="submission" date="2015-11" db="EMBL/GenBank/DDBJ databases">
        <title>Expanding the genomic diversity of Burkholderia species for the development of highly accurate diagnostics.</title>
        <authorList>
            <person name="Sahl J."/>
            <person name="Keim P."/>
            <person name="Wagner D."/>
        </authorList>
    </citation>
    <scope>NUCLEOTIDE SEQUENCE [LARGE SCALE GENOMIC DNA]</scope>
    <source>
        <strain evidence="13 14">TSV85</strain>
    </source>
</reference>
<dbReference type="GO" id="GO:0046872">
    <property type="term" value="F:metal ion binding"/>
    <property type="evidence" value="ECO:0007669"/>
    <property type="project" value="UniProtKB-KW"/>
</dbReference>
<comment type="caution">
    <text evidence="13">The sequence shown here is derived from an EMBL/GenBank/DDBJ whole genome shotgun (WGS) entry which is preliminary data.</text>
</comment>
<evidence type="ECO:0000256" key="2">
    <source>
        <dbReference type="ARBA" id="ARBA00022490"/>
    </source>
</evidence>
<dbReference type="NCBIfam" id="TIGR00213">
    <property type="entry name" value="GmhB_yaeD"/>
    <property type="match status" value="1"/>
</dbReference>
<sequence>MPSNARRALFLDRDGVINVDIGYLHRPEDCVFIDGIFELVRRAGHAGYDVFVVTNQAGIARGFYSEATFAAFTAWLLQRFAAEGASITQVYHCPHHPTAGLGEYLTTCTCRKPAPGMLIAAQREHAIDMARSAMIGDSVTDMAAAASAGVGARYLLGPTAAANADEGFVRIASLFDAIERLGI</sequence>
<evidence type="ECO:0000256" key="1">
    <source>
        <dbReference type="ARBA" id="ARBA00004496"/>
    </source>
</evidence>
<feature type="active site" description="Proton donor" evidence="10">
    <location>
        <position position="14"/>
    </location>
</feature>
<proteinExistence type="inferred from homology"/>
<evidence type="ECO:0000256" key="5">
    <source>
        <dbReference type="ARBA" id="ARBA00022833"/>
    </source>
</evidence>
<dbReference type="GO" id="GO:0016791">
    <property type="term" value="F:phosphatase activity"/>
    <property type="evidence" value="ECO:0007669"/>
    <property type="project" value="InterPro"/>
</dbReference>
<dbReference type="SUPFAM" id="SSF56784">
    <property type="entry name" value="HAD-like"/>
    <property type="match status" value="1"/>
</dbReference>
<evidence type="ECO:0000256" key="7">
    <source>
        <dbReference type="ARBA" id="ARBA00031828"/>
    </source>
</evidence>
<keyword evidence="3 12" id="KW-0479">Metal-binding</keyword>
<dbReference type="Pfam" id="PF13242">
    <property type="entry name" value="Hydrolase_like"/>
    <property type="match status" value="1"/>
</dbReference>
<comment type="subcellular location">
    <subcellularLocation>
        <location evidence="1 9">Cytoplasm</location>
    </subcellularLocation>
</comment>
<dbReference type="Proteomes" id="UP000062788">
    <property type="component" value="Unassembled WGS sequence"/>
</dbReference>
<dbReference type="RefSeq" id="WP_059519986.1">
    <property type="nucleotide sequence ID" value="NZ_CP013448.1"/>
</dbReference>
<evidence type="ECO:0000256" key="10">
    <source>
        <dbReference type="PIRSR" id="PIRSR004682-1"/>
    </source>
</evidence>
<dbReference type="EC" id="3.1.3.-" evidence="9"/>
<dbReference type="EMBL" id="LOWA01000055">
    <property type="protein sequence ID" value="KVE24298.1"/>
    <property type="molecule type" value="Genomic_DNA"/>
</dbReference>
<comment type="cofactor">
    <cofactor evidence="12">
        <name>Zn(2+)</name>
        <dbReference type="ChEBI" id="CHEBI:29105"/>
    </cofactor>
</comment>
<dbReference type="InterPro" id="IPR036412">
    <property type="entry name" value="HAD-like_sf"/>
</dbReference>
<keyword evidence="14" id="KW-1185">Reference proteome</keyword>
<evidence type="ECO:0000256" key="12">
    <source>
        <dbReference type="PIRSR" id="PIRSR004682-4"/>
    </source>
</evidence>
<organism evidence="13 14">
    <name type="scientific">Burkholderia singularis</name>
    <dbReference type="NCBI Taxonomy" id="1503053"/>
    <lineage>
        <taxon>Bacteria</taxon>
        <taxon>Pseudomonadati</taxon>
        <taxon>Pseudomonadota</taxon>
        <taxon>Betaproteobacteria</taxon>
        <taxon>Burkholderiales</taxon>
        <taxon>Burkholderiaceae</taxon>
        <taxon>Burkholderia</taxon>
        <taxon>pseudomallei group</taxon>
    </lineage>
</organism>
<evidence type="ECO:0000313" key="13">
    <source>
        <dbReference type="EMBL" id="KVE24298.1"/>
    </source>
</evidence>
<evidence type="ECO:0000256" key="4">
    <source>
        <dbReference type="ARBA" id="ARBA00022801"/>
    </source>
</evidence>
<dbReference type="PIRSF" id="PIRSF004682">
    <property type="entry name" value="GmhB"/>
    <property type="match status" value="1"/>
</dbReference>
<evidence type="ECO:0000256" key="9">
    <source>
        <dbReference type="PIRNR" id="PIRNR004682"/>
    </source>
</evidence>
<dbReference type="Gene3D" id="3.40.50.1000">
    <property type="entry name" value="HAD superfamily/HAD-like"/>
    <property type="match status" value="1"/>
</dbReference>
<keyword evidence="4 9" id="KW-0378">Hydrolase</keyword>
<comment type="cofactor">
    <cofactor evidence="12">
        <name>Mg(2+)</name>
        <dbReference type="ChEBI" id="CHEBI:18420"/>
    </cofactor>
</comment>
<evidence type="ECO:0000313" key="14">
    <source>
        <dbReference type="Proteomes" id="UP000062788"/>
    </source>
</evidence>
<dbReference type="PANTHER" id="PTHR42891">
    <property type="entry name" value="D-GLYCERO-BETA-D-MANNO-HEPTOSE-1,7-BISPHOSPHATE 7-PHOSPHATASE"/>
    <property type="match status" value="1"/>
</dbReference>
<dbReference type="InterPro" id="IPR006543">
    <property type="entry name" value="Histidinol-phos"/>
</dbReference>
<accession>A0A103DX17</accession>
<dbReference type="PANTHER" id="PTHR42891:SF1">
    <property type="entry name" value="D-GLYCERO-BETA-D-MANNO-HEPTOSE-1,7-BISPHOSPHATE 7-PHOSPHATASE"/>
    <property type="match status" value="1"/>
</dbReference>
<feature type="binding site" evidence="12">
    <location>
        <position position="108"/>
    </location>
    <ligand>
        <name>Zn(2+)</name>
        <dbReference type="ChEBI" id="CHEBI:29105"/>
    </ligand>
</feature>
<feature type="site" description="Stabilizes the phosphoryl group" evidence="11">
    <location>
        <position position="111"/>
    </location>
</feature>
<keyword evidence="2 9" id="KW-0963">Cytoplasm</keyword>
<feature type="binding site" evidence="12">
    <location>
        <position position="137"/>
    </location>
    <ligand>
        <name>Mg(2+)</name>
        <dbReference type="ChEBI" id="CHEBI:18420"/>
    </ligand>
</feature>
<dbReference type="NCBIfam" id="TIGR01662">
    <property type="entry name" value="HAD-SF-IIIA"/>
    <property type="match status" value="1"/>
</dbReference>
<feature type="binding site" evidence="12">
    <location>
        <position position="14"/>
    </location>
    <ligand>
        <name>Mg(2+)</name>
        <dbReference type="ChEBI" id="CHEBI:18420"/>
    </ligand>
</feature>
<feature type="binding site" evidence="12">
    <location>
        <position position="95"/>
    </location>
    <ligand>
        <name>Zn(2+)</name>
        <dbReference type="ChEBI" id="CHEBI:29105"/>
    </ligand>
</feature>
<protein>
    <recommendedName>
        <fullName evidence="7 9">D,D-heptose 1,7-bisphosphate phosphatase</fullName>
        <ecNumber evidence="9">3.1.3.-</ecNumber>
    </recommendedName>
</protein>
<dbReference type="NCBIfam" id="TIGR01656">
    <property type="entry name" value="Histidinol-ppas"/>
    <property type="match status" value="1"/>
</dbReference>
<evidence type="ECO:0000256" key="6">
    <source>
        <dbReference type="ARBA" id="ARBA00023277"/>
    </source>
</evidence>